<reference evidence="3 4" key="1">
    <citation type="submission" date="2020-07" db="EMBL/GenBank/DDBJ databases">
        <title>Sequencing the genomes of 1000 actinobacteria strains.</title>
        <authorList>
            <person name="Klenk H.-P."/>
        </authorList>
    </citation>
    <scope>NUCLEOTIDE SEQUENCE [LARGE SCALE GENOMIC DNA]</scope>
    <source>
        <strain evidence="3 4">DSM 15131</strain>
    </source>
</reference>
<dbReference type="AlphaFoldDB" id="A0A7Y9ZLN0"/>
<comment type="caution">
    <text evidence="3">The sequence shown here is derived from an EMBL/GenBank/DDBJ whole genome shotgun (WGS) entry which is preliminary data.</text>
</comment>
<accession>A0A7Y9ZLN0</accession>
<feature type="region of interest" description="Disordered" evidence="1">
    <location>
        <begin position="24"/>
        <end position="59"/>
    </location>
</feature>
<feature type="chain" id="PRO_5031200136" description="Lipoprotein" evidence="2">
    <location>
        <begin position="24"/>
        <end position="317"/>
    </location>
</feature>
<gene>
    <name evidence="3" type="ORF">BJ993_004817</name>
</gene>
<evidence type="ECO:0000256" key="2">
    <source>
        <dbReference type="SAM" id="SignalP"/>
    </source>
</evidence>
<keyword evidence="2" id="KW-0732">Signal</keyword>
<feature type="signal peptide" evidence="2">
    <location>
        <begin position="1"/>
        <end position="23"/>
    </location>
</feature>
<evidence type="ECO:0008006" key="5">
    <source>
        <dbReference type="Google" id="ProtNLM"/>
    </source>
</evidence>
<protein>
    <recommendedName>
        <fullName evidence="5">Lipoprotein</fullName>
    </recommendedName>
</protein>
<evidence type="ECO:0000256" key="1">
    <source>
        <dbReference type="SAM" id="MobiDB-lite"/>
    </source>
</evidence>
<evidence type="ECO:0000313" key="4">
    <source>
        <dbReference type="Proteomes" id="UP000562045"/>
    </source>
</evidence>
<dbReference type="PROSITE" id="PS51257">
    <property type="entry name" value="PROKAR_LIPOPROTEIN"/>
    <property type="match status" value="1"/>
</dbReference>
<dbReference type="EMBL" id="JACBZM010000001">
    <property type="protein sequence ID" value="NYI47737.1"/>
    <property type="molecule type" value="Genomic_DNA"/>
</dbReference>
<dbReference type="Proteomes" id="UP000562045">
    <property type="component" value="Unassembled WGS sequence"/>
</dbReference>
<proteinExistence type="predicted"/>
<dbReference type="RefSeq" id="WP_179651800.1">
    <property type="nucleotide sequence ID" value="NZ_JACBZM010000001.1"/>
</dbReference>
<evidence type="ECO:0000313" key="3">
    <source>
        <dbReference type="EMBL" id="NYI47737.1"/>
    </source>
</evidence>
<organism evidence="3 4">
    <name type="scientific">Nocardioides aromaticivorans</name>
    <dbReference type="NCBI Taxonomy" id="200618"/>
    <lineage>
        <taxon>Bacteria</taxon>
        <taxon>Bacillati</taxon>
        <taxon>Actinomycetota</taxon>
        <taxon>Actinomycetes</taxon>
        <taxon>Propionibacteriales</taxon>
        <taxon>Nocardioidaceae</taxon>
        <taxon>Nocardioides</taxon>
    </lineage>
</organism>
<sequence length="317" mass="32422">MRHAPCRSRRTAVLATVAVLALAGCGSDDGGEPKQGSRPVGGSSTASDPTADVAPDADLPLTGDVELLDEGSAPRRVVLLQVEEGHTETTTIEMTATTTTAGQELTLPMTVPFTTTVSAVSDTAIEAEVVYGKPTVEPGDLPADAVAQAQASVELLDGTTATVSYAPNGTVLASEVEVSPDAPDLVSRLLDNISSLGYASLAAFPDEEVGVGARWRATTTFTVGGVEQSMVSTYRLTALSDDGYELAMTGRSTTTPGDTVGGKVLEGSGTARGTLVGRTGLVSPLTSQGSGRGSTVVEVGGQRVETSYRTTSRLTTR</sequence>
<name>A0A7Y9ZLN0_9ACTN</name>